<comment type="caution">
    <text evidence="2">The sequence shown here is derived from an EMBL/GenBank/DDBJ whole genome shotgun (WGS) entry which is preliminary data.</text>
</comment>
<evidence type="ECO:0000256" key="1">
    <source>
        <dbReference type="SAM" id="Phobius"/>
    </source>
</evidence>
<sequence length="73" mass="8172">MKTIRIIIGATLVLLGIVLAILPGSILFLLAGLVVLSIDFPIARVWLKKCQSAMAIGARKLDRLMLKRRLRRY</sequence>
<dbReference type="Pfam" id="PF09656">
    <property type="entry name" value="PGPGW"/>
    <property type="match status" value="1"/>
</dbReference>
<reference evidence="2 3" key="1">
    <citation type="journal article" date="2019" name="Int. J. Syst. Evol. Microbiol.">
        <title>The Global Catalogue of Microorganisms (GCM) 10K type strain sequencing project: providing services to taxonomists for standard genome sequencing and annotation.</title>
        <authorList>
            <consortium name="The Broad Institute Genomics Platform"/>
            <consortium name="The Broad Institute Genome Sequencing Center for Infectious Disease"/>
            <person name="Wu L."/>
            <person name="Ma J."/>
        </authorList>
    </citation>
    <scope>NUCLEOTIDE SEQUENCE [LARGE SCALE GENOMIC DNA]</scope>
    <source>
        <strain evidence="2 3">JCM 15896</strain>
    </source>
</reference>
<gene>
    <name evidence="2" type="ORF">GCM10009114_03830</name>
</gene>
<evidence type="ECO:0000313" key="2">
    <source>
        <dbReference type="EMBL" id="GAA0852786.1"/>
    </source>
</evidence>
<protein>
    <recommendedName>
        <fullName evidence="4">Tellurium resistance protein TerC</fullName>
    </recommendedName>
</protein>
<dbReference type="InterPro" id="IPR019099">
    <property type="entry name" value="Uncharacterised_PGPGW_TM"/>
</dbReference>
<name>A0ABN1LCP2_9ALTE</name>
<keyword evidence="1" id="KW-0472">Membrane</keyword>
<keyword evidence="3" id="KW-1185">Reference proteome</keyword>
<keyword evidence="1" id="KW-0812">Transmembrane</keyword>
<dbReference type="RefSeq" id="WP_343856023.1">
    <property type="nucleotide sequence ID" value="NZ_BAAAFD010000001.1"/>
</dbReference>
<dbReference type="EMBL" id="BAAAFD010000001">
    <property type="protein sequence ID" value="GAA0852786.1"/>
    <property type="molecule type" value="Genomic_DNA"/>
</dbReference>
<evidence type="ECO:0000313" key="3">
    <source>
        <dbReference type="Proteomes" id="UP001500359"/>
    </source>
</evidence>
<dbReference type="Proteomes" id="UP001500359">
    <property type="component" value="Unassembled WGS sequence"/>
</dbReference>
<keyword evidence="1" id="KW-1133">Transmembrane helix</keyword>
<evidence type="ECO:0008006" key="4">
    <source>
        <dbReference type="Google" id="ProtNLM"/>
    </source>
</evidence>
<proteinExistence type="predicted"/>
<accession>A0ABN1LCP2</accession>
<feature type="transmembrane region" description="Helical" evidence="1">
    <location>
        <begin position="12"/>
        <end position="38"/>
    </location>
</feature>
<organism evidence="2 3">
    <name type="scientific">Aliiglaciecola litoralis</name>
    <dbReference type="NCBI Taxonomy" id="582857"/>
    <lineage>
        <taxon>Bacteria</taxon>
        <taxon>Pseudomonadati</taxon>
        <taxon>Pseudomonadota</taxon>
        <taxon>Gammaproteobacteria</taxon>
        <taxon>Alteromonadales</taxon>
        <taxon>Alteromonadaceae</taxon>
        <taxon>Aliiglaciecola</taxon>
    </lineage>
</organism>